<dbReference type="Proteomes" id="UP000051562">
    <property type="component" value="Unassembled WGS sequence"/>
</dbReference>
<evidence type="ECO:0000256" key="9">
    <source>
        <dbReference type="PIRNR" id="PIRNR000094"/>
    </source>
</evidence>
<dbReference type="UniPathway" id="UPA00094"/>
<comment type="catalytic activity">
    <reaction evidence="8 9">
        <text>a 2,3-saturated acyl-[ACP] + NAD(+) = a (2E)-enoyl-[ACP] + NADH + H(+)</text>
        <dbReference type="Rhea" id="RHEA:10240"/>
        <dbReference type="Rhea" id="RHEA-COMP:9925"/>
        <dbReference type="Rhea" id="RHEA-COMP:9926"/>
        <dbReference type="ChEBI" id="CHEBI:15378"/>
        <dbReference type="ChEBI" id="CHEBI:57540"/>
        <dbReference type="ChEBI" id="CHEBI:57945"/>
        <dbReference type="ChEBI" id="CHEBI:78784"/>
        <dbReference type="ChEBI" id="CHEBI:78785"/>
        <dbReference type="EC" id="1.3.1.9"/>
    </reaction>
</comment>
<comment type="caution">
    <text evidence="12">The sequence shown here is derived from an EMBL/GenBank/DDBJ whole genome shotgun (WGS) entry which is preliminary data.</text>
</comment>
<comment type="pathway">
    <text evidence="1">Lipid metabolism; fatty acid biosynthesis.</text>
</comment>
<dbReference type="PRINTS" id="PR00081">
    <property type="entry name" value="GDHRDH"/>
</dbReference>
<feature type="binding site" evidence="11">
    <location>
        <begin position="67"/>
        <end position="68"/>
    </location>
    <ligand>
        <name>NAD(+)</name>
        <dbReference type="ChEBI" id="CHEBI:57540"/>
    </ligand>
</feature>
<dbReference type="PIRSF" id="PIRSF000094">
    <property type="entry name" value="Enoyl-ACP_rdct"/>
    <property type="match status" value="1"/>
</dbReference>
<dbReference type="Pfam" id="PF13561">
    <property type="entry name" value="adh_short_C2"/>
    <property type="match status" value="1"/>
</dbReference>
<proteinExistence type="inferred from homology"/>
<feature type="binding site" evidence="11">
    <location>
        <begin position="22"/>
        <end position="23"/>
    </location>
    <ligand>
        <name>NAD(+)</name>
        <dbReference type="ChEBI" id="CHEBI:57540"/>
    </ligand>
</feature>
<dbReference type="InterPro" id="IPR002347">
    <property type="entry name" value="SDR_fam"/>
</dbReference>
<evidence type="ECO:0000256" key="3">
    <source>
        <dbReference type="ARBA" id="ARBA00022516"/>
    </source>
</evidence>
<evidence type="ECO:0000256" key="8">
    <source>
        <dbReference type="ARBA" id="ARBA00048572"/>
    </source>
</evidence>
<dbReference type="Gene3D" id="3.40.50.720">
    <property type="entry name" value="NAD(P)-binding Rossmann-like Domain"/>
    <property type="match status" value="1"/>
</dbReference>
<keyword evidence="5 9" id="KW-0560">Oxidoreductase</keyword>
<dbReference type="SUPFAM" id="SSF51735">
    <property type="entry name" value="NAD(P)-binding Rossmann-fold domains"/>
    <property type="match status" value="1"/>
</dbReference>
<comment type="similarity">
    <text evidence="2 9">Belongs to the short-chain dehydrogenases/reductases (SDR) family. FabI subfamily.</text>
</comment>
<dbReference type="AlphaFoldDB" id="A0A0Q3SYH1"/>
<sequence length="257" mass="27370">MSPIVDLAGRRGLVVGIANEHSIAAGCAAAFRQAGAELAITYLNEKALPFVQPVADALKASIVVPCDVRIQGQLEAVFARIEREWGRFDFLLHSIAFAPREDLQTSIVNCSAEGFALAMDVSCHSFIRMAKLAAPLMKDGGALLTVSFYGADRVVENYNLMGPVKAALESSVRYLAADLADRRIRANTISAGAIRTRAASGIGRFDEFLDKVRERTPAQRLVGIEDVGRVAAFLASEAGSALTGSVVYADGGFHTIA</sequence>
<dbReference type="EMBL" id="LMAR01000036">
    <property type="protein sequence ID" value="KQK30418.1"/>
    <property type="molecule type" value="Genomic_DNA"/>
</dbReference>
<gene>
    <name evidence="12" type="ORF">ARD30_13410</name>
</gene>
<dbReference type="GO" id="GO:0006633">
    <property type="term" value="P:fatty acid biosynthetic process"/>
    <property type="evidence" value="ECO:0007669"/>
    <property type="project" value="UniProtKB-UniPathway"/>
</dbReference>
<feature type="binding site" evidence="11">
    <location>
        <position position="16"/>
    </location>
    <ligand>
        <name>NAD(+)</name>
        <dbReference type="ChEBI" id="CHEBI:57540"/>
    </ligand>
</feature>
<evidence type="ECO:0000256" key="7">
    <source>
        <dbReference type="ARBA" id="ARBA00023160"/>
    </source>
</evidence>
<feature type="binding site" evidence="10">
    <location>
        <position position="98"/>
    </location>
    <ligand>
        <name>substrate</name>
    </ligand>
</feature>
<feature type="binding site" evidence="11">
    <location>
        <position position="95"/>
    </location>
    <ligand>
        <name>NAD(+)</name>
        <dbReference type="ChEBI" id="CHEBI:57540"/>
    </ligand>
</feature>
<evidence type="ECO:0000256" key="2">
    <source>
        <dbReference type="ARBA" id="ARBA00009233"/>
    </source>
</evidence>
<dbReference type="PANTHER" id="PTHR43159">
    <property type="entry name" value="ENOYL-[ACYL-CARRIER-PROTEIN] REDUCTASE"/>
    <property type="match status" value="1"/>
</dbReference>
<keyword evidence="3 9" id="KW-0444">Lipid biosynthesis</keyword>
<feature type="binding site" evidence="11">
    <location>
        <position position="165"/>
    </location>
    <ligand>
        <name>NAD(+)</name>
        <dbReference type="ChEBI" id="CHEBI:57540"/>
    </ligand>
</feature>
<dbReference type="GO" id="GO:0004318">
    <property type="term" value="F:enoyl-[acyl-carrier-protein] reductase (NADH) activity"/>
    <property type="evidence" value="ECO:0007669"/>
    <property type="project" value="UniProtKB-EC"/>
</dbReference>
<keyword evidence="4" id="KW-0276">Fatty acid metabolism</keyword>
<keyword evidence="7 9" id="KW-0275">Fatty acid biosynthesis</keyword>
<reference evidence="12 13" key="1">
    <citation type="submission" date="2015-10" db="EMBL/GenBank/DDBJ databases">
        <title>Draft genome of Bosea thiooxidans.</title>
        <authorList>
            <person name="Wang X."/>
        </authorList>
    </citation>
    <scope>NUCLEOTIDE SEQUENCE [LARGE SCALE GENOMIC DNA]</scope>
    <source>
        <strain evidence="12 13">CGMCC 9174</strain>
    </source>
</reference>
<dbReference type="PANTHER" id="PTHR43159:SF2">
    <property type="entry name" value="ENOYL-[ACYL-CARRIER-PROTEIN] REDUCTASE [NADH], CHLOROPLASTIC"/>
    <property type="match status" value="1"/>
</dbReference>
<dbReference type="InterPro" id="IPR036291">
    <property type="entry name" value="NAD(P)-bd_dom_sf"/>
</dbReference>
<dbReference type="NCBIfam" id="NF005717">
    <property type="entry name" value="PRK07533.1"/>
    <property type="match status" value="1"/>
</dbReference>
<evidence type="ECO:0000256" key="1">
    <source>
        <dbReference type="ARBA" id="ARBA00005194"/>
    </source>
</evidence>
<evidence type="ECO:0000256" key="10">
    <source>
        <dbReference type="PIRSR" id="PIRSR000094-2"/>
    </source>
</evidence>
<organism evidence="12 13">
    <name type="scientific">Bosea thiooxidans</name>
    <dbReference type="NCBI Taxonomy" id="53254"/>
    <lineage>
        <taxon>Bacteria</taxon>
        <taxon>Pseudomonadati</taxon>
        <taxon>Pseudomonadota</taxon>
        <taxon>Alphaproteobacteria</taxon>
        <taxon>Hyphomicrobiales</taxon>
        <taxon>Boseaceae</taxon>
        <taxon>Bosea</taxon>
    </lineage>
</organism>
<evidence type="ECO:0000256" key="6">
    <source>
        <dbReference type="ARBA" id="ARBA00023098"/>
    </source>
</evidence>
<evidence type="ECO:0000313" key="12">
    <source>
        <dbReference type="EMBL" id="KQK30418.1"/>
    </source>
</evidence>
<protein>
    <recommendedName>
        <fullName evidence="9">Enoyl-[acyl-carrier-protein] reductase [NADH]</fullName>
        <ecNumber evidence="9">1.3.1.9</ecNumber>
    </recommendedName>
</protein>
<dbReference type="CDD" id="cd05372">
    <property type="entry name" value="ENR_SDR"/>
    <property type="match status" value="1"/>
</dbReference>
<feature type="binding site" evidence="11">
    <location>
        <begin position="194"/>
        <end position="198"/>
    </location>
    <ligand>
        <name>NAD(+)</name>
        <dbReference type="ChEBI" id="CHEBI:57540"/>
    </ligand>
</feature>
<keyword evidence="13" id="KW-1185">Reference proteome</keyword>
<keyword evidence="9 11" id="KW-0520">NAD</keyword>
<evidence type="ECO:0000256" key="5">
    <source>
        <dbReference type="ARBA" id="ARBA00023002"/>
    </source>
</evidence>
<keyword evidence="6" id="KW-0443">Lipid metabolism</keyword>
<dbReference type="EC" id="1.3.1.9" evidence="9"/>
<dbReference type="RefSeq" id="WP_055728269.1">
    <property type="nucleotide sequence ID" value="NZ_LMAR01000036.1"/>
</dbReference>
<evidence type="ECO:0000313" key="13">
    <source>
        <dbReference type="Proteomes" id="UP000051562"/>
    </source>
</evidence>
<name>A0A0Q3SYH1_9HYPH</name>
<dbReference type="InterPro" id="IPR014358">
    <property type="entry name" value="Enoyl-ACP_Rdtase_NADH"/>
</dbReference>
<accession>A0A0Q3SYH1</accession>
<evidence type="ECO:0000256" key="4">
    <source>
        <dbReference type="ARBA" id="ARBA00022832"/>
    </source>
</evidence>
<evidence type="ECO:0000256" key="11">
    <source>
        <dbReference type="PIRSR" id="PIRSR000094-3"/>
    </source>
</evidence>